<evidence type="ECO:0000256" key="1">
    <source>
        <dbReference type="PROSITE-ProRule" id="PRU00235"/>
    </source>
</evidence>
<organism evidence="2 3">
    <name type="scientific">Bonamia ostreae</name>
    <dbReference type="NCBI Taxonomy" id="126728"/>
    <lineage>
        <taxon>Eukaryota</taxon>
        <taxon>Sar</taxon>
        <taxon>Rhizaria</taxon>
        <taxon>Endomyxa</taxon>
        <taxon>Ascetosporea</taxon>
        <taxon>Haplosporida</taxon>
        <taxon>Bonamia</taxon>
    </lineage>
</organism>
<dbReference type="EMBL" id="JBDODL010000484">
    <property type="protein sequence ID" value="MES1920031.1"/>
    <property type="molecule type" value="Genomic_DNA"/>
</dbReference>
<gene>
    <name evidence="2" type="primary">UVR8</name>
    <name evidence="2" type="ORF">MHBO_001760</name>
</gene>
<feature type="repeat" description="RCC1" evidence="1">
    <location>
        <begin position="163"/>
        <end position="214"/>
    </location>
</feature>
<dbReference type="SUPFAM" id="SSF50985">
    <property type="entry name" value="RCC1/BLIP-II"/>
    <property type="match status" value="1"/>
</dbReference>
<comment type="caution">
    <text evidence="2">The sequence shown here is derived from an EMBL/GenBank/DDBJ whole genome shotgun (WGS) entry which is preliminary data.</text>
</comment>
<dbReference type="InterPro" id="IPR052830">
    <property type="entry name" value="RCC1_domain-containing"/>
</dbReference>
<dbReference type="PROSITE" id="PS50012">
    <property type="entry name" value="RCC1_3"/>
    <property type="match status" value="2"/>
</dbReference>
<dbReference type="Proteomes" id="UP001439008">
    <property type="component" value="Unassembled WGS sequence"/>
</dbReference>
<dbReference type="Pfam" id="PF00415">
    <property type="entry name" value="RCC1"/>
    <property type="match status" value="2"/>
</dbReference>
<dbReference type="PANTHER" id="PTHR46849">
    <property type="entry name" value="RCC1 DOMAIN-CONTAINING PROTEIN 1"/>
    <property type="match status" value="1"/>
</dbReference>
<name>A0ABV2AK26_9EUKA</name>
<protein>
    <submittedName>
        <fullName evidence="2">Ultraviolet-B receptor uvr8</fullName>
    </submittedName>
</protein>
<dbReference type="InterPro" id="IPR009091">
    <property type="entry name" value="RCC1/BLIP-II"/>
</dbReference>
<keyword evidence="3" id="KW-1185">Reference proteome</keyword>
<evidence type="ECO:0000313" key="2">
    <source>
        <dbReference type="EMBL" id="MES1920031.1"/>
    </source>
</evidence>
<dbReference type="PROSITE" id="PS00626">
    <property type="entry name" value="RCC1_2"/>
    <property type="match status" value="1"/>
</dbReference>
<sequence>MMVNGYQKETVSDMRINHLTKNQKTKLTKYNFKVLEKSEQFYTFQTKLISINRNENSSDINVFTLHFDENENPKIQQNAVFETTEKVLFVDSRQNLVFVVSTNDTPKATSVVKIFEITVDPKPSDLKRRLSDQKTILEFQRRLIKAPTAIASGLNHSLFLVDGIVFSWGTGLFGSLGHGNLDDIEAPRKIRRLNGLFANKISCGQNHSIVVTVNGAVYAFGSNANGQLGIEESEVNIADFPQLVNFLEDFNVENVFSGNRHSIAVSKDGTIFGWGWNFFGQVYFNCFRASIIKLAIFDIK</sequence>
<feature type="repeat" description="RCC1" evidence="1">
    <location>
        <begin position="215"/>
        <end position="268"/>
    </location>
</feature>
<proteinExistence type="predicted"/>
<dbReference type="InterPro" id="IPR000408">
    <property type="entry name" value="Reg_chr_condens"/>
</dbReference>
<reference evidence="2 3" key="1">
    <citation type="journal article" date="2024" name="BMC Biol.">
        <title>Comparative genomics of Ascetosporea gives new insight into the evolutionary basis for animal parasitism in Rhizaria.</title>
        <authorList>
            <person name="Hiltunen Thoren M."/>
            <person name="Onut-Brannstrom I."/>
            <person name="Alfjorden A."/>
            <person name="Peckova H."/>
            <person name="Swords F."/>
            <person name="Hooper C."/>
            <person name="Holzer A.S."/>
            <person name="Bass D."/>
            <person name="Burki F."/>
        </authorList>
    </citation>
    <scope>NUCLEOTIDE SEQUENCE [LARGE SCALE GENOMIC DNA]</scope>
    <source>
        <strain evidence="2">20-A016</strain>
    </source>
</reference>
<keyword evidence="2" id="KW-0675">Receptor</keyword>
<evidence type="ECO:0000313" key="3">
    <source>
        <dbReference type="Proteomes" id="UP001439008"/>
    </source>
</evidence>
<dbReference type="PANTHER" id="PTHR46849:SF1">
    <property type="entry name" value="RCC1 DOMAIN-CONTAINING PROTEIN 1"/>
    <property type="match status" value="1"/>
</dbReference>
<accession>A0ABV2AK26</accession>
<dbReference type="Gene3D" id="2.130.10.30">
    <property type="entry name" value="Regulator of chromosome condensation 1/beta-lactamase-inhibitor protein II"/>
    <property type="match status" value="1"/>
</dbReference>